<gene>
    <name evidence="1" type="ORF">MILVUS5_LOCUS28831</name>
</gene>
<sequence>MPPRRNVPKMGDRVEALETRMSTTDTTLAELIRQMQTHSNQMQQQQTQMQQQSVILAKLSEQLNQISTKEVSHEGEYSASYPDQGESRLAGKKVKLPLFDGEDPVAWITRAEIYFDVQNTIDEMRVKLARLSMEGPTIHWFNLLMETEDDLSWEKLKRALIARYGGRRLENPFEELSTLKQKGTVEEFVESFELLSSQVGRLPEEQYLGYFMSGLKPQIRRRVRTLNPRNRMEMMRIAKDVEGELKEGDDDDTERRFGKRGGAERLGQRDWAGSFKNRSGSQPRDQTRSIGSYSNNSKTASYGSNSNSNTTAVSSARKHDGNSRSGATERWRGVRSFNNEETEERWRKGLCFKCGGKYHPTLHKCPEKSLRVLILGEGETLTEDGEIVSLEEVEVEGEEEEEVECKLMGVLGSMGESHTMKVEGKILDVDVLVLIDSGASHNFISPKVTTALGLAVTPTAAKNIKLGDGHKVLTRGMCEGVMMKMGELEVVVDAFVLELGGMDMVLGVSWLSTLGKVMMDWKDMTMQFISNNQEVKLQGLNNKVIKSGYLNSYLVDAYKREAGGLWWVQLQSLEGGDAVIPDEFCCVLDQFPEVFKDHIQLPPMRSQVHHINLYADHGAINVRPYHYPHHQKAEIEKQVEELLAAGVIRPSMSSFSSPVILVKKKDKSWRMCIDYRALNKATIPDKYPIPIVDELLDELYGATVFSKIDLKSGYHQIRMHEADIEKTAFRTHNGHYEYLVMPFGLMNAPATFQATMNDIFRPYLRKFVLVFFDDILIYSRDVKEHKIHLKMVLSVLIENCFVANKAKCKFGSSQIEYLGHIISGEGVAVDPNKVQCVLDWPKPKNVKGVRGFLGLTGYYRKFIKNYGKIAKPLTELTKKDNFHWGVEAEKAFIEMKQIMTSSPVLILPNFDIPFEVECDAAGRGLGAVLMQQKQPIAYFSKALSEGNLTKSVYEKELMALVLSVQHWRHYLLGREFIVYTDHKSLKHFLQQKVSSPDQQCWLAKLLGYQFEVRYKPGTENRAADALSRCFDEGEMNTIISFPIWSDRQQLLDELAQDSYIQHIIKEVQNSPTSKPGFHIKQGVLFYHDRLVISPHSPSIPWLLEEFHNTPSGGHSGFLRTYRRLADSLYWVGMQKSVRNYVRSCDVCQRQKYSATSPAGLLQPLPIPNSVWEDLSIDFITGLPKSKGYEAILVVVDRLSKYSHFILLKHPYTARTVAELFVREVVRLHGIPNSIISHRDPLFVSHFWMELFKLQGTKLKMSSAYHPETDGQTEVINRCLESYLRCFASDHPKTWSHWVSWAEFWYNSTFHVSIGKTPFEVVYGRKPPPLVRFLSNETKVAAVALELSERDEALSQLKLHLLKAQEQMAIYANKKRRDLSFVVGEWVFLKLRPHRQQSVVRRMHQKLAARFYGPFQIIKKVGVVAYKLDLPAESKIHPVFHVSLLKRAVGNYQVLGDLPKELEIAEEADVYPEKILGTRTIMQGDTKIHQSLIQWKNKSAEDVTWENDEVLRGQFPQFCLEDKAFSKEEGVDRDLNEEVGLEEFGPKPRIWKFYTRKRTKTNNEVADKLVI</sequence>
<comment type="caution">
    <text evidence="1">The sequence shown here is derived from an EMBL/GenBank/DDBJ whole genome shotgun (WGS) entry which is preliminary data.</text>
</comment>
<evidence type="ECO:0000313" key="1">
    <source>
        <dbReference type="EMBL" id="CAJ2663392.1"/>
    </source>
</evidence>
<protein>
    <submittedName>
        <fullName evidence="1">Uncharacterized protein</fullName>
    </submittedName>
</protein>
<evidence type="ECO:0000313" key="2">
    <source>
        <dbReference type="Proteomes" id="UP001177021"/>
    </source>
</evidence>
<proteinExistence type="predicted"/>
<dbReference type="EMBL" id="CASHSV030000409">
    <property type="protein sequence ID" value="CAJ2663392.1"/>
    <property type="molecule type" value="Genomic_DNA"/>
</dbReference>
<accession>A0ACB0L7Q7</accession>
<organism evidence="1 2">
    <name type="scientific">Trifolium pratense</name>
    <name type="common">Red clover</name>
    <dbReference type="NCBI Taxonomy" id="57577"/>
    <lineage>
        <taxon>Eukaryota</taxon>
        <taxon>Viridiplantae</taxon>
        <taxon>Streptophyta</taxon>
        <taxon>Embryophyta</taxon>
        <taxon>Tracheophyta</taxon>
        <taxon>Spermatophyta</taxon>
        <taxon>Magnoliopsida</taxon>
        <taxon>eudicotyledons</taxon>
        <taxon>Gunneridae</taxon>
        <taxon>Pentapetalae</taxon>
        <taxon>rosids</taxon>
        <taxon>fabids</taxon>
        <taxon>Fabales</taxon>
        <taxon>Fabaceae</taxon>
        <taxon>Papilionoideae</taxon>
        <taxon>50 kb inversion clade</taxon>
        <taxon>NPAAA clade</taxon>
        <taxon>Hologalegina</taxon>
        <taxon>IRL clade</taxon>
        <taxon>Trifolieae</taxon>
        <taxon>Trifolium</taxon>
    </lineage>
</organism>
<dbReference type="Proteomes" id="UP001177021">
    <property type="component" value="Unassembled WGS sequence"/>
</dbReference>
<name>A0ACB0L7Q7_TRIPR</name>
<keyword evidence="2" id="KW-1185">Reference proteome</keyword>
<reference evidence="1" key="1">
    <citation type="submission" date="2023-10" db="EMBL/GenBank/DDBJ databases">
        <authorList>
            <person name="Rodriguez Cubillos JULIANA M."/>
            <person name="De Vega J."/>
        </authorList>
    </citation>
    <scope>NUCLEOTIDE SEQUENCE</scope>
</reference>